<proteinExistence type="predicted"/>
<keyword evidence="1" id="KW-0472">Membrane</keyword>
<reference evidence="2 3" key="1">
    <citation type="submission" date="2018-06" db="EMBL/GenBank/DDBJ databases">
        <title>Thermoflavimicrobium daqus sp. nov., a thermophilic microbe isolated from Moutai-flavour Daqu.</title>
        <authorList>
            <person name="Wang X."/>
            <person name="Zhou H."/>
        </authorList>
    </citation>
    <scope>NUCLEOTIDE SEQUENCE [LARGE SCALE GENOMIC DNA]</scope>
    <source>
        <strain evidence="2 3">FBKL4.011</strain>
    </source>
</reference>
<dbReference type="PROSITE" id="PS51257">
    <property type="entry name" value="PROKAR_LIPOPROTEIN"/>
    <property type="match status" value="1"/>
</dbReference>
<dbReference type="Proteomes" id="UP000251213">
    <property type="component" value="Unassembled WGS sequence"/>
</dbReference>
<sequence>MIQKKIALLSIVFLINLILFGCSTFMNNKKVFTGESKHWKVQFEVTKKPDDNSTNGSFQLEFLGGQFFKGEYQLIINNEVRKSGTANLDTRHRKEKYPFGYKSRSNYDYDHVQNSTITYIIKWDGFEEKIKLTPQ</sequence>
<keyword evidence="3" id="KW-1185">Reference proteome</keyword>
<accession>A0A364K149</accession>
<reference evidence="2 3" key="2">
    <citation type="submission" date="2018-06" db="EMBL/GenBank/DDBJ databases">
        <authorList>
            <person name="Zhirakovskaya E."/>
        </authorList>
    </citation>
    <scope>NUCLEOTIDE SEQUENCE [LARGE SCALE GENOMIC DNA]</scope>
    <source>
        <strain evidence="2 3">FBKL4.011</strain>
    </source>
</reference>
<comment type="caution">
    <text evidence="2">The sequence shown here is derived from an EMBL/GenBank/DDBJ whole genome shotgun (WGS) entry which is preliminary data.</text>
</comment>
<organism evidence="2 3">
    <name type="scientific">Thermoflavimicrobium daqui</name>
    <dbReference type="NCBI Taxonomy" id="2137476"/>
    <lineage>
        <taxon>Bacteria</taxon>
        <taxon>Bacillati</taxon>
        <taxon>Bacillota</taxon>
        <taxon>Bacilli</taxon>
        <taxon>Bacillales</taxon>
        <taxon>Thermoactinomycetaceae</taxon>
        <taxon>Thermoflavimicrobium</taxon>
    </lineage>
</organism>
<evidence type="ECO:0000313" key="2">
    <source>
        <dbReference type="EMBL" id="RAL21303.1"/>
    </source>
</evidence>
<keyword evidence="1" id="KW-1133">Transmembrane helix</keyword>
<feature type="transmembrane region" description="Helical" evidence="1">
    <location>
        <begin position="6"/>
        <end position="26"/>
    </location>
</feature>
<dbReference type="OrthoDB" id="2884500at2"/>
<dbReference type="AlphaFoldDB" id="A0A364K149"/>
<keyword evidence="1" id="KW-0812">Transmembrane</keyword>
<name>A0A364K149_9BACL</name>
<dbReference type="RefSeq" id="WP_113660281.1">
    <property type="nucleotide sequence ID" value="NZ_KZ845680.1"/>
</dbReference>
<protein>
    <recommendedName>
        <fullName evidence="4">Lipoprotein</fullName>
    </recommendedName>
</protein>
<evidence type="ECO:0000313" key="3">
    <source>
        <dbReference type="Proteomes" id="UP000251213"/>
    </source>
</evidence>
<dbReference type="EMBL" id="QJKK01000018">
    <property type="protein sequence ID" value="RAL21303.1"/>
    <property type="molecule type" value="Genomic_DNA"/>
</dbReference>
<gene>
    <name evidence="2" type="ORF">DL897_16825</name>
</gene>
<evidence type="ECO:0000256" key="1">
    <source>
        <dbReference type="SAM" id="Phobius"/>
    </source>
</evidence>
<evidence type="ECO:0008006" key="4">
    <source>
        <dbReference type="Google" id="ProtNLM"/>
    </source>
</evidence>